<dbReference type="EMBL" id="GL832957">
    <property type="protein sequence ID" value="EGD78827.1"/>
    <property type="molecule type" value="Genomic_DNA"/>
</dbReference>
<dbReference type="PANTHER" id="PTHR48079:SF6">
    <property type="entry name" value="NAD(P)-BINDING DOMAIN-CONTAINING PROTEIN-RELATED"/>
    <property type="match status" value="1"/>
</dbReference>
<feature type="coiled-coil region" evidence="1">
    <location>
        <begin position="384"/>
        <end position="411"/>
    </location>
</feature>
<dbReference type="CDD" id="cd22967">
    <property type="entry name" value="DD_AK7"/>
    <property type="match status" value="1"/>
</dbReference>
<dbReference type="InterPro" id="IPR036291">
    <property type="entry name" value="NAD(P)-bd_dom_sf"/>
</dbReference>
<evidence type="ECO:0008006" key="5">
    <source>
        <dbReference type="Google" id="ProtNLM"/>
    </source>
</evidence>
<dbReference type="GO" id="GO:0005737">
    <property type="term" value="C:cytoplasm"/>
    <property type="evidence" value="ECO:0007669"/>
    <property type="project" value="TreeGrafter"/>
</dbReference>
<keyword evidence="1" id="KW-0175">Coiled coil</keyword>
<name>F2TZ03_SALR5</name>
<dbReference type="FunCoup" id="F2TZ03">
    <property type="interactions" value="373"/>
</dbReference>
<dbReference type="OMA" id="GHVEDDF"/>
<dbReference type="eggNOG" id="KOG3078">
    <property type="taxonomic scope" value="Eukaryota"/>
</dbReference>
<evidence type="ECO:0000313" key="3">
    <source>
        <dbReference type="EMBL" id="EGD78827.1"/>
    </source>
</evidence>
<proteinExistence type="predicted"/>
<evidence type="ECO:0000313" key="4">
    <source>
        <dbReference type="Proteomes" id="UP000007799"/>
    </source>
</evidence>
<evidence type="ECO:0000256" key="2">
    <source>
        <dbReference type="SAM" id="MobiDB-lite"/>
    </source>
</evidence>
<dbReference type="Gene3D" id="3.40.50.720">
    <property type="entry name" value="NAD(P)-binding Rossmann-like Domain"/>
    <property type="match status" value="1"/>
</dbReference>
<dbReference type="Gene3D" id="1.20.890.10">
    <property type="entry name" value="cAMP-dependent protein kinase regulatory subunit, dimerization-anchoring domain"/>
    <property type="match status" value="1"/>
</dbReference>
<feature type="coiled-coil region" evidence="1">
    <location>
        <begin position="453"/>
        <end position="480"/>
    </location>
</feature>
<sequence>MAVKVFVNHVDLYTGVALTQLLSESVVGATVEGLDEDEEEEDLQSEGAARSEKTEEKYTVIGTLSNPEATIPKGVETIVQAADRAALLDAIMDCQYIIYDISKSAEQAEEAGYIVSKIHEQLDNWEGQKTFVCLSTIMTWANTKPIDPEDDEAPFQEGDYRKRRAHKNFKAHIDTEKLVTKCGKKTRGKLGTFVVASGLPYGMGEDTFHPLFRMAWELKVPALPIYGSEQSLVPTIHVKDLANIALHILEGHAETRYMLAIDEGQSTIRELTMTLATRLGPGTAVAVTAEEAFLEEDVTQVEFDMLTVNLRMEPASVADMPFEWVSREGFVENIDTTITEYKKKRNLTPVKMCVLGPPACGKTALARMLSDMYKLPRIGADTVVQDTIEELKRSAARLESAEEDADMEQVQCSRCRTLSLLVVVVMVVAWCGVHGVYVCANKAAQACLHAGFVFALDAEDEQLKERVRHLQQEEAEALQATETEFLERLSAYRAANTEDTTVLNFFDFHEIHPKHLDAIANTTEDLAKAVRATVGAPHNYGPTKEEREEMERLAAEIKAQEVARAAREQAEKETIEEAKRKGAQAMWEAKVQEIKKQQQEALDEAALPLRTFLMRHVMPTLTEGLLDVCKAKPDDPVDYLAEFLFRNNPQID</sequence>
<dbReference type="AlphaFoldDB" id="F2TZ03"/>
<dbReference type="PANTHER" id="PTHR48079">
    <property type="entry name" value="PROTEIN YEEZ"/>
    <property type="match status" value="1"/>
</dbReference>
<feature type="region of interest" description="Disordered" evidence="2">
    <location>
        <begin position="32"/>
        <end position="56"/>
    </location>
</feature>
<dbReference type="OrthoDB" id="10262413at2759"/>
<reference evidence="3" key="1">
    <citation type="submission" date="2009-08" db="EMBL/GenBank/DDBJ databases">
        <title>Annotation of Salpingoeca rosetta.</title>
        <authorList>
            <consortium name="The Broad Institute Genome Sequencing Platform"/>
            <person name="Russ C."/>
            <person name="Cuomo C."/>
            <person name="Burger G."/>
            <person name="Gray M.W."/>
            <person name="Holland P.W.H."/>
            <person name="King N."/>
            <person name="Lang F.B.F."/>
            <person name="Roger A.J."/>
            <person name="Ruiz-Trillo I."/>
            <person name="Young S.K."/>
            <person name="Zeng Q."/>
            <person name="Gargeya S."/>
            <person name="Alvarado L."/>
            <person name="Berlin A."/>
            <person name="Chapman S.B."/>
            <person name="Chen Z."/>
            <person name="Freedman E."/>
            <person name="Gellesch M."/>
            <person name="Goldberg J."/>
            <person name="Griggs A."/>
            <person name="Gujja S."/>
            <person name="Heilman E."/>
            <person name="Heiman D."/>
            <person name="Howarth C."/>
            <person name="Mehta T."/>
            <person name="Neiman D."/>
            <person name="Pearson M."/>
            <person name="Roberts A."/>
            <person name="Saif S."/>
            <person name="Shea T."/>
            <person name="Shenoy N."/>
            <person name="Sisk P."/>
            <person name="Stolte C."/>
            <person name="Sykes S."/>
            <person name="White J."/>
            <person name="Yandava C."/>
            <person name="Haas B."/>
            <person name="Nusbaum C."/>
            <person name="Birren B."/>
        </authorList>
    </citation>
    <scope>NUCLEOTIDE SEQUENCE [LARGE SCALE GENOMIC DNA]</scope>
    <source>
        <strain evidence="3">ATCC 50818</strain>
    </source>
</reference>
<dbReference type="InParanoid" id="F2TZ03"/>
<dbReference type="KEGG" id="sre:PTSG_11784"/>
<dbReference type="Gene3D" id="3.40.50.300">
    <property type="entry name" value="P-loop containing nucleotide triphosphate hydrolases"/>
    <property type="match status" value="1"/>
</dbReference>
<dbReference type="SUPFAM" id="SSF51735">
    <property type="entry name" value="NAD(P)-binding Rossmann-fold domains"/>
    <property type="match status" value="1"/>
</dbReference>
<dbReference type="RefSeq" id="XP_004997783.1">
    <property type="nucleotide sequence ID" value="XM_004997726.1"/>
</dbReference>
<dbReference type="Pfam" id="PF05186">
    <property type="entry name" value="Dpy-30"/>
    <property type="match status" value="1"/>
</dbReference>
<dbReference type="GeneID" id="16078377"/>
<organism evidence="4">
    <name type="scientific">Salpingoeca rosetta (strain ATCC 50818 / BSB-021)</name>
    <dbReference type="NCBI Taxonomy" id="946362"/>
    <lineage>
        <taxon>Eukaryota</taxon>
        <taxon>Choanoflagellata</taxon>
        <taxon>Craspedida</taxon>
        <taxon>Salpingoecidae</taxon>
        <taxon>Salpingoeca</taxon>
    </lineage>
</organism>
<dbReference type="InterPro" id="IPR007858">
    <property type="entry name" value="Dpy-30_motif"/>
</dbReference>
<dbReference type="SUPFAM" id="SSF52540">
    <property type="entry name" value="P-loop containing nucleoside triphosphate hydrolases"/>
    <property type="match status" value="1"/>
</dbReference>
<feature type="compositionally biased region" description="Acidic residues" evidence="2">
    <location>
        <begin position="33"/>
        <end position="44"/>
    </location>
</feature>
<dbReference type="GO" id="GO:0004029">
    <property type="term" value="F:aldehyde dehydrogenase (NAD+) activity"/>
    <property type="evidence" value="ECO:0007669"/>
    <property type="project" value="TreeGrafter"/>
</dbReference>
<keyword evidence="4" id="KW-1185">Reference proteome</keyword>
<evidence type="ECO:0000256" key="1">
    <source>
        <dbReference type="SAM" id="Coils"/>
    </source>
</evidence>
<accession>F2TZ03</accession>
<dbReference type="InterPro" id="IPR047499">
    <property type="entry name" value="DD_AK7"/>
</dbReference>
<dbReference type="STRING" id="946362.F2TZ03"/>
<dbReference type="InterPro" id="IPR027417">
    <property type="entry name" value="P-loop_NTPase"/>
</dbReference>
<dbReference type="InterPro" id="IPR051783">
    <property type="entry name" value="NAD(P)-dependent_oxidoreduct"/>
</dbReference>
<dbReference type="Proteomes" id="UP000007799">
    <property type="component" value="Unassembled WGS sequence"/>
</dbReference>
<protein>
    <recommendedName>
        <fullName evidence="5">Adenylate kinase 7</fullName>
    </recommendedName>
</protein>
<gene>
    <name evidence="3" type="ORF">PTSG_11784</name>
</gene>